<sequence length="177" mass="19401">MPRSATTRTRCTRWTTWCSPATPTRRCPCWPTPPPAELKVLGAFEYSTNEALLHTDTTPLPDAPAARAGGNHLKPRCGADSGRTLISYDTNRLMRLAEPRDYLVTLNASDHVDPNRVLARATYRHPIYTPESVAAQHHLDELGDTVVQYAGAYHGWGFHEDGCASGVRAATAFGAGW</sequence>
<protein>
    <submittedName>
        <fullName evidence="1">Putative NAD/FAD-binding protein</fullName>
    </submittedName>
</protein>
<name>A0A839DQ95_9PSEU</name>
<proteinExistence type="predicted"/>
<organism evidence="1 2">
    <name type="scientific">Halosaccharopolyspora lacisalsi</name>
    <dbReference type="NCBI Taxonomy" id="1000566"/>
    <lineage>
        <taxon>Bacteria</taxon>
        <taxon>Bacillati</taxon>
        <taxon>Actinomycetota</taxon>
        <taxon>Actinomycetes</taxon>
        <taxon>Pseudonocardiales</taxon>
        <taxon>Pseudonocardiaceae</taxon>
        <taxon>Halosaccharopolyspora</taxon>
    </lineage>
</organism>
<dbReference type="EMBL" id="JACGWZ010000001">
    <property type="protein sequence ID" value="MBA8823150.1"/>
    <property type="molecule type" value="Genomic_DNA"/>
</dbReference>
<comment type="caution">
    <text evidence="1">The sequence shown here is derived from an EMBL/GenBank/DDBJ whole genome shotgun (WGS) entry which is preliminary data.</text>
</comment>
<evidence type="ECO:0000313" key="1">
    <source>
        <dbReference type="EMBL" id="MBA8823150.1"/>
    </source>
</evidence>
<dbReference type="AlphaFoldDB" id="A0A839DQ95"/>
<keyword evidence="2" id="KW-1185">Reference proteome</keyword>
<gene>
    <name evidence="1" type="ORF">FHX42_000479</name>
</gene>
<accession>A0A839DQ95</accession>
<evidence type="ECO:0000313" key="2">
    <source>
        <dbReference type="Proteomes" id="UP000569329"/>
    </source>
</evidence>
<dbReference type="Proteomes" id="UP000569329">
    <property type="component" value="Unassembled WGS sequence"/>
</dbReference>
<reference evidence="1 2" key="1">
    <citation type="submission" date="2020-07" db="EMBL/GenBank/DDBJ databases">
        <title>Sequencing the genomes of 1000 actinobacteria strains.</title>
        <authorList>
            <person name="Klenk H.-P."/>
        </authorList>
    </citation>
    <scope>NUCLEOTIDE SEQUENCE [LARGE SCALE GENOMIC DNA]</scope>
    <source>
        <strain evidence="1 2">DSM 45975</strain>
    </source>
</reference>